<dbReference type="InParanoid" id="A0A2T0H1M6"/>
<evidence type="ECO:0000256" key="2">
    <source>
        <dbReference type="SAM" id="MobiDB-lite"/>
    </source>
</evidence>
<dbReference type="PANTHER" id="PTHR44154:SF1">
    <property type="entry name" value="QUINONE OXIDOREDUCTASE"/>
    <property type="match status" value="1"/>
</dbReference>
<dbReference type="Pfam" id="PF00107">
    <property type="entry name" value="ADH_zinc_N"/>
    <property type="match status" value="1"/>
</dbReference>
<protein>
    <submittedName>
        <fullName evidence="4">NADPH:quinone reductase</fullName>
    </submittedName>
</protein>
<proteinExistence type="predicted"/>
<organism evidence="4 5">
    <name type="scientific">Actinopolyspora mortivallis</name>
    <dbReference type="NCBI Taxonomy" id="33906"/>
    <lineage>
        <taxon>Bacteria</taxon>
        <taxon>Bacillati</taxon>
        <taxon>Actinomycetota</taxon>
        <taxon>Actinomycetes</taxon>
        <taxon>Actinopolysporales</taxon>
        <taxon>Actinopolysporaceae</taxon>
        <taxon>Actinopolyspora</taxon>
    </lineage>
</organism>
<dbReference type="Proteomes" id="UP000239352">
    <property type="component" value="Unassembled WGS sequence"/>
</dbReference>
<dbReference type="InterPro" id="IPR013149">
    <property type="entry name" value="ADH-like_C"/>
</dbReference>
<keyword evidence="5" id="KW-1185">Reference proteome</keyword>
<dbReference type="Gene3D" id="3.90.180.10">
    <property type="entry name" value="Medium-chain alcohol dehydrogenases, catalytic domain"/>
    <property type="match status" value="1"/>
</dbReference>
<dbReference type="EMBL" id="PVSR01000001">
    <property type="protein sequence ID" value="PRW65240.1"/>
    <property type="molecule type" value="Genomic_DNA"/>
</dbReference>
<dbReference type="Gene3D" id="3.40.50.720">
    <property type="entry name" value="NAD(P)-binding Rossmann-like Domain"/>
    <property type="match status" value="1"/>
</dbReference>
<feature type="domain" description="Enoyl reductase (ER)" evidence="3">
    <location>
        <begin position="10"/>
        <end position="295"/>
    </location>
</feature>
<gene>
    <name evidence="4" type="ORF">CEP50_01580</name>
</gene>
<evidence type="ECO:0000313" key="4">
    <source>
        <dbReference type="EMBL" id="PRW65240.1"/>
    </source>
</evidence>
<comment type="caution">
    <text evidence="4">The sequence shown here is derived from an EMBL/GenBank/DDBJ whole genome shotgun (WGS) entry which is preliminary data.</text>
</comment>
<dbReference type="InterPro" id="IPR036291">
    <property type="entry name" value="NAD(P)-bd_dom_sf"/>
</dbReference>
<dbReference type="InterPro" id="IPR020843">
    <property type="entry name" value="ER"/>
</dbReference>
<dbReference type="STRING" id="1050202.GCA_000384035_01152"/>
<dbReference type="Pfam" id="PF08240">
    <property type="entry name" value="ADH_N"/>
    <property type="match status" value="1"/>
</dbReference>
<reference evidence="4 5" key="1">
    <citation type="submission" date="2018-03" db="EMBL/GenBank/DDBJ databases">
        <title>Actinopolyspora mortivallis from Sahara, screening for active biomolecules.</title>
        <authorList>
            <person name="Selama O."/>
            <person name="Wellington E.M.H."/>
            <person name="Hacene H."/>
        </authorList>
    </citation>
    <scope>NUCLEOTIDE SEQUENCE [LARGE SCALE GENOMIC DNA]</scope>
    <source>
        <strain evidence="4 5">M5A</strain>
    </source>
</reference>
<sequence>MRAVQFSEYGPSDVLRLVEAGAPEPGRGQVRVAVRVAGVNPLDWKLRSGVMPELALPRRPGLELAGVVDAAGEEAPFDAGEEVFGWADTGSYAEYALASLVARKPPELSWRDAAALPVAGATASRVLRQLEVTSGEVLLLHGASGAVGRLATQLAVGMGATVVGTASPERFEDLRSLGAVPVAHGEGLVDRVREVTSRVDAVFDAAGKGVLPASVELRGGTERIVTIADTRASALGVVFSSGGSTERGTGVLDELAGRVVAGELDIAHAGSYPLSEAARAQDDSETGHSGGKITLDVG</sequence>
<dbReference type="PANTHER" id="PTHR44154">
    <property type="entry name" value="QUINONE OXIDOREDUCTASE"/>
    <property type="match status" value="1"/>
</dbReference>
<dbReference type="SUPFAM" id="SSF51735">
    <property type="entry name" value="NAD(P)-binding Rossmann-fold domains"/>
    <property type="match status" value="1"/>
</dbReference>
<dbReference type="InterPro" id="IPR013154">
    <property type="entry name" value="ADH-like_N"/>
</dbReference>
<evidence type="ECO:0000256" key="1">
    <source>
        <dbReference type="ARBA" id="ARBA00022857"/>
    </source>
</evidence>
<keyword evidence="1" id="KW-0521">NADP</keyword>
<dbReference type="SMART" id="SM00829">
    <property type="entry name" value="PKS_ER"/>
    <property type="match status" value="1"/>
</dbReference>
<dbReference type="RefSeq" id="WP_106112107.1">
    <property type="nucleotide sequence ID" value="NZ_PVSR01000001.1"/>
</dbReference>
<dbReference type="CDD" id="cd05289">
    <property type="entry name" value="MDR_like_2"/>
    <property type="match status" value="1"/>
</dbReference>
<dbReference type="InterPro" id="IPR051603">
    <property type="entry name" value="Zinc-ADH_QOR/CCCR"/>
</dbReference>
<evidence type="ECO:0000313" key="5">
    <source>
        <dbReference type="Proteomes" id="UP000239352"/>
    </source>
</evidence>
<evidence type="ECO:0000259" key="3">
    <source>
        <dbReference type="SMART" id="SM00829"/>
    </source>
</evidence>
<dbReference type="InterPro" id="IPR011032">
    <property type="entry name" value="GroES-like_sf"/>
</dbReference>
<name>A0A2T0H1M6_ACTMO</name>
<dbReference type="AlphaFoldDB" id="A0A2T0H1M6"/>
<accession>A0A2T0H1M6</accession>
<dbReference type="GO" id="GO:0016491">
    <property type="term" value="F:oxidoreductase activity"/>
    <property type="evidence" value="ECO:0007669"/>
    <property type="project" value="InterPro"/>
</dbReference>
<dbReference type="SUPFAM" id="SSF50129">
    <property type="entry name" value="GroES-like"/>
    <property type="match status" value="1"/>
</dbReference>
<feature type="region of interest" description="Disordered" evidence="2">
    <location>
        <begin position="276"/>
        <end position="298"/>
    </location>
</feature>